<evidence type="ECO:0000256" key="3">
    <source>
        <dbReference type="ARBA" id="ARBA00022603"/>
    </source>
</evidence>
<dbReference type="GO" id="GO:0032259">
    <property type="term" value="P:methylation"/>
    <property type="evidence" value="ECO:0007669"/>
    <property type="project" value="UniProtKB-KW"/>
</dbReference>
<organism evidence="8 9">
    <name type="scientific">Lunasporangiospora selenospora</name>
    <dbReference type="NCBI Taxonomy" id="979761"/>
    <lineage>
        <taxon>Eukaryota</taxon>
        <taxon>Fungi</taxon>
        <taxon>Fungi incertae sedis</taxon>
        <taxon>Mucoromycota</taxon>
        <taxon>Mortierellomycotina</taxon>
        <taxon>Mortierellomycetes</taxon>
        <taxon>Mortierellales</taxon>
        <taxon>Mortierellaceae</taxon>
        <taxon>Lunasporangiospora</taxon>
    </lineage>
</organism>
<dbReference type="HAMAP" id="MF_03187">
    <property type="entry name" value="Methyltr_EFM5"/>
    <property type="match status" value="1"/>
</dbReference>
<evidence type="ECO:0000313" key="8">
    <source>
        <dbReference type="EMBL" id="KAF9584703.1"/>
    </source>
</evidence>
<comment type="similarity">
    <text evidence="5">Belongs to the class I-like SAM-binding methyltransferase superfamily. EFM5 family.</text>
</comment>
<gene>
    <name evidence="5" type="primary">EFM5</name>
    <name evidence="8" type="ORF">BGW38_005485</name>
</gene>
<comment type="function">
    <text evidence="5">S-adenosyl-L-methionine-dependent protein-lysine N-methyltransferase that trimethylates elongation factor 1-alpha at 'Lys-79'.</text>
</comment>
<proteinExistence type="inferred from homology"/>
<dbReference type="InterPro" id="IPR041370">
    <property type="entry name" value="Mlase_EEF1AKMT1/ZCCHC4"/>
</dbReference>
<keyword evidence="2 5" id="KW-0963">Cytoplasm</keyword>
<protein>
    <recommendedName>
        <fullName evidence="5">Protein-lysine N-methyltransferase EFM5</fullName>
        <ecNumber evidence="5">2.1.1.-</ecNumber>
    </recommendedName>
    <alternativeName>
        <fullName evidence="5">Elongation factor methyltransferase 5</fullName>
    </alternativeName>
</protein>
<feature type="region of interest" description="Disordered" evidence="7">
    <location>
        <begin position="43"/>
        <end position="62"/>
    </location>
</feature>
<accession>A0A9P6FZI6</accession>
<reference evidence="8" key="1">
    <citation type="journal article" date="2020" name="Fungal Divers.">
        <title>Resolving the Mortierellaceae phylogeny through synthesis of multi-gene phylogenetics and phylogenomics.</title>
        <authorList>
            <person name="Vandepol N."/>
            <person name="Liber J."/>
            <person name="Desiro A."/>
            <person name="Na H."/>
            <person name="Kennedy M."/>
            <person name="Barry K."/>
            <person name="Grigoriev I.V."/>
            <person name="Miller A.N."/>
            <person name="O'Donnell K."/>
            <person name="Stajich J.E."/>
            <person name="Bonito G."/>
        </authorList>
    </citation>
    <scope>NUCLEOTIDE SEQUENCE</scope>
    <source>
        <strain evidence="8">KOD1015</strain>
    </source>
</reference>
<dbReference type="OrthoDB" id="206354at2759"/>
<keyword evidence="3 5" id="KW-0489">Methyltransferase</keyword>
<dbReference type="GO" id="GO:0016279">
    <property type="term" value="F:protein-lysine N-methyltransferase activity"/>
    <property type="evidence" value="ECO:0007669"/>
    <property type="project" value="UniProtKB-UniRule"/>
</dbReference>
<dbReference type="EMBL" id="JAABOA010000348">
    <property type="protein sequence ID" value="KAF9584703.1"/>
    <property type="molecule type" value="Genomic_DNA"/>
</dbReference>
<name>A0A9P6FZI6_9FUNG</name>
<dbReference type="PROSITE" id="PS00092">
    <property type="entry name" value="N6_MTASE"/>
    <property type="match status" value="1"/>
</dbReference>
<evidence type="ECO:0000256" key="1">
    <source>
        <dbReference type="ARBA" id="ARBA00004496"/>
    </source>
</evidence>
<dbReference type="GO" id="GO:0005737">
    <property type="term" value="C:cytoplasm"/>
    <property type="evidence" value="ECO:0007669"/>
    <property type="project" value="UniProtKB-SubCell"/>
</dbReference>
<sequence>MSGSDSEPELSSETLRILQEVMREQQAQQERFERLRQQAEVQFDGVQQQNASDEPTATKESESVTMDIFSEDWQLSQFWYDEDTSEKLAREILDNITPESVVCCISSPTAYVKLMSMNPPNKNNLFLFEYDTRFDIYGKQFIHYDYSSPLEFRLAKELQHSVDMIVVDPPFLSEECLTKTLESVKHLLKPASASSEGGKVVLCTGLTMANVASQSLKGLEITTFHPGHRNGLSNDFRCYVNYRSRQFHHLSS</sequence>
<evidence type="ECO:0000256" key="6">
    <source>
        <dbReference type="SAM" id="Coils"/>
    </source>
</evidence>
<dbReference type="AlphaFoldDB" id="A0A9P6FZI6"/>
<dbReference type="EC" id="2.1.1.-" evidence="5"/>
<dbReference type="InterPro" id="IPR019369">
    <property type="entry name" value="Efm5/EEF1AKMT1"/>
</dbReference>
<evidence type="ECO:0000256" key="2">
    <source>
        <dbReference type="ARBA" id="ARBA00022490"/>
    </source>
</evidence>
<dbReference type="GO" id="GO:0003676">
    <property type="term" value="F:nucleic acid binding"/>
    <property type="evidence" value="ECO:0007669"/>
    <property type="project" value="InterPro"/>
</dbReference>
<dbReference type="PANTHER" id="PTHR13200">
    <property type="entry name" value="EEF1A LYSINE METHYLTRANSFERASE 1"/>
    <property type="match status" value="1"/>
</dbReference>
<dbReference type="SUPFAM" id="SSF53335">
    <property type="entry name" value="S-adenosyl-L-methionine-dependent methyltransferases"/>
    <property type="match status" value="1"/>
</dbReference>
<keyword evidence="4 5" id="KW-0808">Transferase</keyword>
<evidence type="ECO:0000313" key="9">
    <source>
        <dbReference type="Proteomes" id="UP000780801"/>
    </source>
</evidence>
<feature type="compositionally biased region" description="Polar residues" evidence="7">
    <location>
        <begin position="45"/>
        <end position="55"/>
    </location>
</feature>
<dbReference type="Proteomes" id="UP000780801">
    <property type="component" value="Unassembled WGS sequence"/>
</dbReference>
<feature type="coiled-coil region" evidence="6">
    <location>
        <begin position="15"/>
        <end position="42"/>
    </location>
</feature>
<keyword evidence="6" id="KW-0175">Coiled coil</keyword>
<comment type="subcellular location">
    <subcellularLocation>
        <location evidence="1 5">Cytoplasm</location>
    </subcellularLocation>
</comment>
<dbReference type="InterPro" id="IPR002052">
    <property type="entry name" value="DNA_methylase_N6_adenine_CS"/>
</dbReference>
<dbReference type="PANTHER" id="PTHR13200:SF0">
    <property type="entry name" value="EEF1A LYSINE METHYLTRANSFERASE 1"/>
    <property type="match status" value="1"/>
</dbReference>
<comment type="caution">
    <text evidence="8">The sequence shown here is derived from an EMBL/GenBank/DDBJ whole genome shotgun (WGS) entry which is preliminary data.</text>
</comment>
<keyword evidence="9" id="KW-1185">Reference proteome</keyword>
<evidence type="ECO:0000256" key="7">
    <source>
        <dbReference type="SAM" id="MobiDB-lite"/>
    </source>
</evidence>
<dbReference type="Pfam" id="PF10237">
    <property type="entry name" value="N6-adenineMlase"/>
    <property type="match status" value="1"/>
</dbReference>
<evidence type="ECO:0000256" key="4">
    <source>
        <dbReference type="ARBA" id="ARBA00022679"/>
    </source>
</evidence>
<evidence type="ECO:0000256" key="5">
    <source>
        <dbReference type="HAMAP-Rule" id="MF_03187"/>
    </source>
</evidence>
<dbReference type="InterPro" id="IPR029063">
    <property type="entry name" value="SAM-dependent_MTases_sf"/>
</dbReference>